<dbReference type="PROSITE" id="PS51857">
    <property type="entry name" value="CSD_2"/>
    <property type="match status" value="1"/>
</dbReference>
<reference evidence="9 10" key="1">
    <citation type="submission" date="2015-09" db="EMBL/GenBank/DDBJ databases">
        <title>Genome sequence of ICMP 11288.</title>
        <authorList>
            <person name="Visnovsky S."/>
            <person name="Lu A."/>
            <person name="Panda P."/>
            <person name="Pitman A."/>
        </authorList>
    </citation>
    <scope>NUCLEOTIDE SEQUENCE [LARGE SCALE GENOMIC DNA]</scope>
    <source>
        <strain evidence="9 10">ICMP 11288</strain>
    </source>
</reference>
<evidence type="ECO:0000256" key="7">
    <source>
        <dbReference type="SAM" id="MobiDB-lite"/>
    </source>
</evidence>
<sequence length="70" mass="7792">MSIRQNGTVKSFDDKKGTGYITPQSGGEELFVHFKRIETDGFKTLTEGQHVTYVAEKGLKGMQAAEVRLE</sequence>
<protein>
    <recommendedName>
        <fullName evidence="8">CSD domain-containing protein</fullName>
    </recommendedName>
</protein>
<keyword evidence="6" id="KW-0804">Transcription</keyword>
<dbReference type="SMART" id="SM00357">
    <property type="entry name" value="CSP"/>
    <property type="match status" value="1"/>
</dbReference>
<dbReference type="AlphaFoldDB" id="A0A0W0I3I4"/>
<keyword evidence="4" id="KW-0238">DNA-binding</keyword>
<evidence type="ECO:0000313" key="9">
    <source>
        <dbReference type="EMBL" id="KTB67630.1"/>
    </source>
</evidence>
<dbReference type="EMBL" id="LKEF01000010">
    <property type="protein sequence ID" value="KTB67630.1"/>
    <property type="molecule type" value="Genomic_DNA"/>
</dbReference>
<evidence type="ECO:0000256" key="5">
    <source>
        <dbReference type="ARBA" id="ARBA00023159"/>
    </source>
</evidence>
<dbReference type="Pfam" id="PF00313">
    <property type="entry name" value="CSD"/>
    <property type="match status" value="1"/>
</dbReference>
<dbReference type="Gene3D" id="2.40.50.140">
    <property type="entry name" value="Nucleic acid-binding proteins"/>
    <property type="match status" value="1"/>
</dbReference>
<evidence type="ECO:0000259" key="8">
    <source>
        <dbReference type="PROSITE" id="PS51857"/>
    </source>
</evidence>
<dbReference type="PIRSF" id="PIRSF002599">
    <property type="entry name" value="Cold_shock_A"/>
    <property type="match status" value="1"/>
</dbReference>
<dbReference type="RefSeq" id="WP_058419574.1">
    <property type="nucleotide sequence ID" value="NZ_LKEF01000010.1"/>
</dbReference>
<keyword evidence="3" id="KW-0805">Transcription regulation</keyword>
<dbReference type="GO" id="GO:0003677">
    <property type="term" value="F:DNA binding"/>
    <property type="evidence" value="ECO:0007669"/>
    <property type="project" value="UniProtKB-KW"/>
</dbReference>
<comment type="subcellular location">
    <subcellularLocation>
        <location evidence="1">Cytoplasm</location>
    </subcellularLocation>
</comment>
<feature type="region of interest" description="Disordered" evidence="7">
    <location>
        <begin position="1"/>
        <end position="21"/>
    </location>
</feature>
<dbReference type="SUPFAM" id="SSF50249">
    <property type="entry name" value="Nucleic acid-binding proteins"/>
    <property type="match status" value="1"/>
</dbReference>
<dbReference type="InterPro" id="IPR002059">
    <property type="entry name" value="CSP_DNA-bd"/>
</dbReference>
<evidence type="ECO:0000256" key="6">
    <source>
        <dbReference type="ARBA" id="ARBA00023163"/>
    </source>
</evidence>
<comment type="caution">
    <text evidence="9">The sequence shown here is derived from an EMBL/GenBank/DDBJ whole genome shotgun (WGS) entry which is preliminary data.</text>
</comment>
<evidence type="ECO:0000256" key="2">
    <source>
        <dbReference type="ARBA" id="ARBA00022490"/>
    </source>
</evidence>
<dbReference type="GO" id="GO:0005829">
    <property type="term" value="C:cytosol"/>
    <property type="evidence" value="ECO:0007669"/>
    <property type="project" value="UniProtKB-ARBA"/>
</dbReference>
<proteinExistence type="predicted"/>
<dbReference type="PRINTS" id="PR00050">
    <property type="entry name" value="COLDSHOCK"/>
</dbReference>
<evidence type="ECO:0000313" key="10">
    <source>
        <dbReference type="Proteomes" id="UP000054197"/>
    </source>
</evidence>
<dbReference type="InterPro" id="IPR012340">
    <property type="entry name" value="NA-bd_OB-fold"/>
</dbReference>
<gene>
    <name evidence="9" type="ORF">AO063_16430</name>
</gene>
<dbReference type="Proteomes" id="UP000054197">
    <property type="component" value="Unassembled WGS sequence"/>
</dbReference>
<dbReference type="InterPro" id="IPR011129">
    <property type="entry name" value="CSD"/>
</dbReference>
<dbReference type="InterPro" id="IPR012156">
    <property type="entry name" value="Cold_shock_CspA"/>
</dbReference>
<dbReference type="PANTHER" id="PTHR46565:SF20">
    <property type="entry name" value="COLD SHOCK DOMAIN-CONTAINING PROTEIN 4"/>
    <property type="match status" value="1"/>
</dbReference>
<name>A0A0W0I3I4_PSEFL</name>
<feature type="domain" description="CSD" evidence="8">
    <location>
        <begin position="4"/>
        <end position="69"/>
    </location>
</feature>
<keyword evidence="2" id="KW-0963">Cytoplasm</keyword>
<evidence type="ECO:0000256" key="4">
    <source>
        <dbReference type="ARBA" id="ARBA00023125"/>
    </source>
</evidence>
<keyword evidence="5" id="KW-0010">Activator</keyword>
<organism evidence="9 10">
    <name type="scientific">Pseudomonas fluorescens ICMP 11288</name>
    <dbReference type="NCBI Taxonomy" id="1198309"/>
    <lineage>
        <taxon>Bacteria</taxon>
        <taxon>Pseudomonadati</taxon>
        <taxon>Pseudomonadota</taxon>
        <taxon>Gammaproteobacteria</taxon>
        <taxon>Pseudomonadales</taxon>
        <taxon>Pseudomonadaceae</taxon>
        <taxon>Pseudomonas</taxon>
    </lineage>
</organism>
<evidence type="ECO:0000256" key="3">
    <source>
        <dbReference type="ARBA" id="ARBA00023015"/>
    </source>
</evidence>
<dbReference type="PANTHER" id="PTHR46565">
    <property type="entry name" value="COLD SHOCK DOMAIN PROTEIN 2"/>
    <property type="match status" value="1"/>
</dbReference>
<evidence type="ECO:0000256" key="1">
    <source>
        <dbReference type="ARBA" id="ARBA00004496"/>
    </source>
</evidence>
<accession>A0A0W0I3I4</accession>